<proteinExistence type="predicted"/>
<evidence type="ECO:0000313" key="2">
    <source>
        <dbReference type="Proteomes" id="UP000324222"/>
    </source>
</evidence>
<reference evidence="1 2" key="1">
    <citation type="submission" date="2019-05" db="EMBL/GenBank/DDBJ databases">
        <title>Another draft genome of Portunus trituberculatus and its Hox gene families provides insights of decapod evolution.</title>
        <authorList>
            <person name="Jeong J.-H."/>
            <person name="Song I."/>
            <person name="Kim S."/>
            <person name="Choi T."/>
            <person name="Kim D."/>
            <person name="Ryu S."/>
            <person name="Kim W."/>
        </authorList>
    </citation>
    <scope>NUCLEOTIDE SEQUENCE [LARGE SCALE GENOMIC DNA]</scope>
    <source>
        <tissue evidence="1">Muscle</tissue>
    </source>
</reference>
<evidence type="ECO:0000313" key="1">
    <source>
        <dbReference type="EMBL" id="MPC66406.1"/>
    </source>
</evidence>
<sequence>MLKGEQEDNRKKMQEIEIIGGSYFAEHSHKKRHKQGASIKQDEMGVIKDKTDPKVWLHLQKTQPQIKGCQHVAPKQRDVGNTEA</sequence>
<comment type="caution">
    <text evidence="1">The sequence shown here is derived from an EMBL/GenBank/DDBJ whole genome shotgun (WGS) entry which is preliminary data.</text>
</comment>
<dbReference type="AlphaFoldDB" id="A0A5B7H905"/>
<protein>
    <submittedName>
        <fullName evidence="1">Uncharacterized protein</fullName>
    </submittedName>
</protein>
<keyword evidence="2" id="KW-1185">Reference proteome</keyword>
<gene>
    <name evidence="1" type="ORF">E2C01_060553</name>
</gene>
<dbReference type="Proteomes" id="UP000324222">
    <property type="component" value="Unassembled WGS sequence"/>
</dbReference>
<dbReference type="EMBL" id="VSRR010024704">
    <property type="protein sequence ID" value="MPC66406.1"/>
    <property type="molecule type" value="Genomic_DNA"/>
</dbReference>
<organism evidence="1 2">
    <name type="scientific">Portunus trituberculatus</name>
    <name type="common">Swimming crab</name>
    <name type="synonym">Neptunus trituberculatus</name>
    <dbReference type="NCBI Taxonomy" id="210409"/>
    <lineage>
        <taxon>Eukaryota</taxon>
        <taxon>Metazoa</taxon>
        <taxon>Ecdysozoa</taxon>
        <taxon>Arthropoda</taxon>
        <taxon>Crustacea</taxon>
        <taxon>Multicrustacea</taxon>
        <taxon>Malacostraca</taxon>
        <taxon>Eumalacostraca</taxon>
        <taxon>Eucarida</taxon>
        <taxon>Decapoda</taxon>
        <taxon>Pleocyemata</taxon>
        <taxon>Brachyura</taxon>
        <taxon>Eubrachyura</taxon>
        <taxon>Portunoidea</taxon>
        <taxon>Portunidae</taxon>
        <taxon>Portuninae</taxon>
        <taxon>Portunus</taxon>
    </lineage>
</organism>
<accession>A0A5B7H905</accession>
<name>A0A5B7H905_PORTR</name>